<dbReference type="STRING" id="1121331.SAMN02745248_01290"/>
<proteinExistence type="predicted"/>
<dbReference type="RefSeq" id="WP_072903299.1">
    <property type="nucleotide sequence ID" value="NZ_FRAD01000009.1"/>
</dbReference>
<organism evidence="2 3">
    <name type="scientific">Hathewaya proteolytica DSM 3090</name>
    <dbReference type="NCBI Taxonomy" id="1121331"/>
    <lineage>
        <taxon>Bacteria</taxon>
        <taxon>Bacillati</taxon>
        <taxon>Bacillota</taxon>
        <taxon>Clostridia</taxon>
        <taxon>Eubacteriales</taxon>
        <taxon>Clostridiaceae</taxon>
        <taxon>Hathewaya</taxon>
    </lineage>
</organism>
<dbReference type="Pfam" id="PF01966">
    <property type="entry name" value="HD"/>
    <property type="match status" value="1"/>
</dbReference>
<dbReference type="CDD" id="cd00077">
    <property type="entry name" value="HDc"/>
    <property type="match status" value="1"/>
</dbReference>
<dbReference type="Proteomes" id="UP000183952">
    <property type="component" value="Unassembled WGS sequence"/>
</dbReference>
<reference evidence="2 3" key="1">
    <citation type="submission" date="2016-11" db="EMBL/GenBank/DDBJ databases">
        <authorList>
            <person name="Jaros S."/>
            <person name="Januszkiewicz K."/>
            <person name="Wedrychowicz H."/>
        </authorList>
    </citation>
    <scope>NUCLEOTIDE SEQUENCE [LARGE SCALE GENOMIC DNA]</scope>
    <source>
        <strain evidence="2 3">DSM 3090</strain>
    </source>
</reference>
<dbReference type="PROSITE" id="PS51831">
    <property type="entry name" value="HD"/>
    <property type="match status" value="1"/>
</dbReference>
<accession>A0A1M6N6F3</accession>
<dbReference type="OrthoDB" id="1669667at2"/>
<dbReference type="Gene3D" id="1.10.3210.10">
    <property type="entry name" value="Hypothetical protein af1432"/>
    <property type="match status" value="1"/>
</dbReference>
<dbReference type="InterPro" id="IPR003607">
    <property type="entry name" value="HD/PDEase_dom"/>
</dbReference>
<feature type="domain" description="HD" evidence="1">
    <location>
        <begin position="33"/>
        <end position="137"/>
    </location>
</feature>
<name>A0A1M6N6F3_9CLOT</name>
<dbReference type="SUPFAM" id="SSF109604">
    <property type="entry name" value="HD-domain/PDEase-like"/>
    <property type="match status" value="1"/>
</dbReference>
<dbReference type="SMART" id="SM00471">
    <property type="entry name" value="HDc"/>
    <property type="match status" value="1"/>
</dbReference>
<dbReference type="InterPro" id="IPR006674">
    <property type="entry name" value="HD_domain"/>
</dbReference>
<dbReference type="EMBL" id="FRAD01000009">
    <property type="protein sequence ID" value="SHJ91288.1"/>
    <property type="molecule type" value="Genomic_DNA"/>
</dbReference>
<protein>
    <submittedName>
        <fullName evidence="2">HD domain-containing protein</fullName>
    </submittedName>
</protein>
<evidence type="ECO:0000313" key="2">
    <source>
        <dbReference type="EMBL" id="SHJ91288.1"/>
    </source>
</evidence>
<evidence type="ECO:0000313" key="3">
    <source>
        <dbReference type="Proteomes" id="UP000183952"/>
    </source>
</evidence>
<sequence>MERINKLLNLVAYKDYVGQLVDYEKDRKFCKHNMDHFLSVARIAQILSLEEQLNINVEEIYATALTHDIGRLQQYLDGTPHEIASADIAHGILRQVGFSEEQVERIKEAILNHRNEEIARKRNLSGIIYRADKMSRFCHMCQAFQECHRKDKGIFYDYWR</sequence>
<keyword evidence="3" id="KW-1185">Reference proteome</keyword>
<gene>
    <name evidence="2" type="ORF">SAMN02745248_01290</name>
</gene>
<dbReference type="AlphaFoldDB" id="A0A1M6N6F3"/>
<evidence type="ECO:0000259" key="1">
    <source>
        <dbReference type="PROSITE" id="PS51831"/>
    </source>
</evidence>